<evidence type="ECO:0000313" key="2">
    <source>
        <dbReference type="Proteomes" id="UP000002274"/>
    </source>
</evidence>
<evidence type="ECO:0000313" key="1">
    <source>
        <dbReference type="EMBL" id="ABM77897.1"/>
    </source>
</evidence>
<proteinExistence type="predicted"/>
<sequence length="236" mass="26265">MDRWALVSGLRGDLEVYNLIQRDLKKTRGVETLFVLGDLIGPDRNCNALLNRLQNPHRNELKPQCIYGWWEEQLLAERGFRGDRNAEALRLNQGEDAVHALVNAVDSAHLNWLASLQFGFIELDCGLIHGSSADVGDNLTPESSPLVLLDRLTRLDVNRLFTARSTQQFRLELTGGGIDSQVKDLEGQQQHQQTVPKRSVIGIGAGPHYTLYDPGSDQIDFLTAGSQTPSKHRGFA</sequence>
<dbReference type="EMBL" id="CP000554">
    <property type="protein sequence ID" value="ABM77897.1"/>
    <property type="molecule type" value="Genomic_DNA"/>
</dbReference>
<dbReference type="RefSeq" id="WP_011825798.1">
    <property type="nucleotide sequence ID" value="NC_008820.1"/>
</dbReference>
<dbReference type="BioCyc" id="PMAR59922:G1G80-1010-MONOMER"/>
<dbReference type="InterPro" id="IPR029052">
    <property type="entry name" value="Metallo-depent_PP-like"/>
</dbReference>
<dbReference type="HOGENOM" id="CLU_1183069_0_0_3"/>
<dbReference type="KEGG" id="pmf:P9303_11481"/>
<dbReference type="SUPFAM" id="SSF56300">
    <property type="entry name" value="Metallo-dependent phosphatases"/>
    <property type="match status" value="1"/>
</dbReference>
<gene>
    <name evidence="1" type="ordered locus">P9303_11481</name>
</gene>
<reference evidence="1 2" key="1">
    <citation type="journal article" date="2007" name="PLoS Genet.">
        <title>Patterns and implications of gene gain and loss in the evolution of Prochlorococcus.</title>
        <authorList>
            <person name="Kettler G.C."/>
            <person name="Martiny A.C."/>
            <person name="Huang K."/>
            <person name="Zucker J."/>
            <person name="Coleman M.L."/>
            <person name="Rodrigue S."/>
            <person name="Chen F."/>
            <person name="Lapidus A."/>
            <person name="Ferriera S."/>
            <person name="Johnson J."/>
            <person name="Steglich C."/>
            <person name="Church G.M."/>
            <person name="Richardson P."/>
            <person name="Chisholm S.W."/>
        </authorList>
    </citation>
    <scope>NUCLEOTIDE SEQUENCE [LARGE SCALE GENOMIC DNA]</scope>
    <source>
        <strain evidence="1 2">MIT 9303</strain>
    </source>
</reference>
<dbReference type="Gene3D" id="3.60.21.10">
    <property type="match status" value="1"/>
</dbReference>
<name>A2C8T7_PROM3</name>
<accession>A2C8T7</accession>
<evidence type="ECO:0008006" key="3">
    <source>
        <dbReference type="Google" id="ProtNLM"/>
    </source>
</evidence>
<dbReference type="STRING" id="59922.P9303_11481"/>
<dbReference type="AlphaFoldDB" id="A2C8T7"/>
<dbReference type="Proteomes" id="UP000002274">
    <property type="component" value="Chromosome"/>
</dbReference>
<protein>
    <recommendedName>
        <fullName evidence="3">Phosphoesterase</fullName>
    </recommendedName>
</protein>
<organism evidence="1 2">
    <name type="scientific">Prochlorococcus marinus (strain MIT 9303)</name>
    <dbReference type="NCBI Taxonomy" id="59922"/>
    <lineage>
        <taxon>Bacteria</taxon>
        <taxon>Bacillati</taxon>
        <taxon>Cyanobacteriota</taxon>
        <taxon>Cyanophyceae</taxon>
        <taxon>Synechococcales</taxon>
        <taxon>Prochlorococcaceae</taxon>
        <taxon>Prochlorococcus</taxon>
    </lineage>
</organism>